<evidence type="ECO:0000313" key="10">
    <source>
        <dbReference type="EMBL" id="JAD03796.1"/>
    </source>
</evidence>
<sequence length="1041" mass="116244">MSSLSGVRVNLFNENFLNESEQDANSVLTELDKGLRSAKLGVQCEAIVRFPRLFEKYPFPILINSSFLKLAEFFWNGSNLLRFWVLRVCQQSENHLDKILNIEAFVKRIFMVIHSNDPVARALTLRTLGAVSRVIPEKQQVHHAIRRALDSHDTVEVEAAIYASGQFAAQSRSFAISMCAKISDMIESLQIPVPMKLQLIPVLRHMHHDSNTSTLVKDLCLNLLPKYPAESFVVAILDTLTQLSIRTLTGVPDQVKLLLDFLQDKRKPVRAQVLKSLTQLADPQCVHAWPKNAMSELIVKAQGCEDSREQYLYLNILLKLCDCPLTCHALLNEEQESVTELCLTCICLDDYATASQAMSILAALITYSGGDKQITSNIMEIVNIHMEGLIFCMVGEKENERELKKILCCGIKIASVNTEFGTDFVNMLADLITEEVEYPPRNAEMMCDALGALGSHFQLRKFAVKPLCTDEPMDIDDVQPSTSALVALSAQVKADPGGAANEDEDKSAVTCGEPTDNPVLNRLLFILHKLNAIMDAGAKEDQLHTVEILASVALQSMIGCFIPKQVIECFERCCSKVNCWNQYRIARSASRFGQHYLAAHMFSKISQITVVDKLHFFLMGLAQMGKAECILNYGVEYEYMRDNYEQCAPLQANVQSEDKATNTTTTALKQMPLMQRLESAINLYWQALASLRASSSPANPLTFQLEYLKLRAQFLQTLYMAVTVKNAQIIVPPPAIAGSLAQNSRDYLQKFGHVTNQLRKLVKALKSCEESYSRLYKSAFDADPVTLEFLEIAEYQCALFAHIVETICFATPSDPPTFLTTGQCPETRYFASCCHRMEQMQRNLPQEPSNAKTISNRHLEIILSEIELITKTPLCLPRYFFQVLQSTQIKLSVSPQPRSPGEPVLVQSGSNLVIKVEGVIQHYGKRRSMYRSVDAVQLTLTSQLVTPRPANETPKSATSDTVTLTQTVKPQRDFLTGSFLLPISSGGQWQVTLETYVIDENGITWCTGPKNSMLVRLLEDPAKAAAPTPSTSAQAGQTRRF</sequence>
<dbReference type="Pfam" id="PF24436">
    <property type="entry name" value="INTS7_N"/>
    <property type="match status" value="1"/>
</dbReference>
<evidence type="ECO:0000256" key="2">
    <source>
        <dbReference type="ARBA" id="ARBA00004496"/>
    </source>
</evidence>
<evidence type="ECO:0000259" key="7">
    <source>
        <dbReference type="Pfam" id="PF22965"/>
    </source>
</evidence>
<dbReference type="InterPro" id="IPR033060">
    <property type="entry name" value="INTS7"/>
</dbReference>
<dbReference type="GO" id="GO:0005737">
    <property type="term" value="C:cytoplasm"/>
    <property type="evidence" value="ECO:0007669"/>
    <property type="project" value="UniProtKB-SubCell"/>
</dbReference>
<evidence type="ECO:0000256" key="3">
    <source>
        <dbReference type="ARBA" id="ARBA00008565"/>
    </source>
</evidence>
<protein>
    <recommendedName>
        <fullName evidence="4">Integrator complex subunit 7</fullName>
    </recommendedName>
</protein>
<dbReference type="GO" id="GO:0032039">
    <property type="term" value="C:integrator complex"/>
    <property type="evidence" value="ECO:0007669"/>
    <property type="project" value="InterPro"/>
</dbReference>
<evidence type="ECO:0000256" key="6">
    <source>
        <dbReference type="ARBA" id="ARBA00023242"/>
    </source>
</evidence>
<feature type="domain" description="Integrator complex subunit 7 helical bundle" evidence="9">
    <location>
        <begin position="595"/>
        <end position="807"/>
    </location>
</feature>
<dbReference type="SUPFAM" id="SSF48371">
    <property type="entry name" value="ARM repeat"/>
    <property type="match status" value="1"/>
</dbReference>
<dbReference type="InterPro" id="IPR056516">
    <property type="entry name" value="INTS7_N"/>
</dbReference>
<evidence type="ECO:0000256" key="5">
    <source>
        <dbReference type="ARBA" id="ARBA00022490"/>
    </source>
</evidence>
<evidence type="ECO:0000259" key="8">
    <source>
        <dbReference type="Pfam" id="PF24436"/>
    </source>
</evidence>
<comment type="subcellular location">
    <subcellularLocation>
        <location evidence="2">Cytoplasm</location>
    </subcellularLocation>
    <subcellularLocation>
        <location evidence="1">Nucleus</location>
    </subcellularLocation>
</comment>
<name>A0A0A1WYV2_ZEUCU</name>
<evidence type="ECO:0000256" key="4">
    <source>
        <dbReference type="ARBA" id="ARBA00015336"/>
    </source>
</evidence>
<dbReference type="InterPro" id="IPR054519">
    <property type="entry name" value="INTS7_C"/>
</dbReference>
<proteinExistence type="inferred from homology"/>
<dbReference type="InterPro" id="IPR056517">
    <property type="entry name" value="INTS7_HB"/>
</dbReference>
<evidence type="ECO:0000259" key="9">
    <source>
        <dbReference type="Pfam" id="PF24437"/>
    </source>
</evidence>
<keyword evidence="5" id="KW-0963">Cytoplasm</keyword>
<reference evidence="10" key="2">
    <citation type="journal article" date="2015" name="Gigascience">
        <title>Reconstructing a comprehensive transcriptome assembly of a white-pupal translocated strain of the pest fruit fly Bactrocera cucurbitae.</title>
        <authorList>
            <person name="Sim S.B."/>
            <person name="Calla B."/>
            <person name="Hall B."/>
            <person name="DeRego T."/>
            <person name="Geib S.M."/>
        </authorList>
    </citation>
    <scope>NUCLEOTIDE SEQUENCE</scope>
</reference>
<gene>
    <name evidence="10" type="primary">INTS7</name>
    <name evidence="10" type="ORF">g.52494</name>
</gene>
<dbReference type="Pfam" id="PF24437">
    <property type="entry name" value="INTS7_HB"/>
    <property type="match status" value="1"/>
</dbReference>
<evidence type="ECO:0000256" key="1">
    <source>
        <dbReference type="ARBA" id="ARBA00004123"/>
    </source>
</evidence>
<dbReference type="PANTHER" id="PTHR13322:SF2">
    <property type="entry name" value="INTEGRATOR COMPLEX SUBUNIT 7"/>
    <property type="match status" value="1"/>
</dbReference>
<dbReference type="GO" id="GO:0034472">
    <property type="term" value="P:snRNA 3'-end processing"/>
    <property type="evidence" value="ECO:0007669"/>
    <property type="project" value="TreeGrafter"/>
</dbReference>
<dbReference type="Pfam" id="PF22965">
    <property type="entry name" value="INTS7_C"/>
    <property type="match status" value="1"/>
</dbReference>
<dbReference type="AlphaFoldDB" id="A0A0A1WYV2"/>
<comment type="similarity">
    <text evidence="3">Belongs to the Integrator subunit 7 family.</text>
</comment>
<keyword evidence="6" id="KW-0539">Nucleus</keyword>
<dbReference type="PANTHER" id="PTHR13322">
    <property type="entry name" value="C1ORF73 PROTEIN"/>
    <property type="match status" value="1"/>
</dbReference>
<dbReference type="InterPro" id="IPR016024">
    <property type="entry name" value="ARM-type_fold"/>
</dbReference>
<dbReference type="Gene3D" id="1.25.10.10">
    <property type="entry name" value="Leucine-rich Repeat Variant"/>
    <property type="match status" value="1"/>
</dbReference>
<accession>A0A0A1WYV2</accession>
<dbReference type="EMBL" id="GBXI01010496">
    <property type="protein sequence ID" value="JAD03796.1"/>
    <property type="molecule type" value="Transcribed_RNA"/>
</dbReference>
<reference evidence="10" key="1">
    <citation type="submission" date="2014-11" db="EMBL/GenBank/DDBJ databases">
        <authorList>
            <person name="Geib S."/>
        </authorList>
    </citation>
    <scope>NUCLEOTIDE SEQUENCE</scope>
</reference>
<dbReference type="InterPro" id="IPR011989">
    <property type="entry name" value="ARM-like"/>
</dbReference>
<feature type="domain" description="Integrator complex subunit 7 C-terminal" evidence="7">
    <location>
        <begin position="890"/>
        <end position="1005"/>
    </location>
</feature>
<feature type="domain" description="Integrator complex subunit 7 N-terminal" evidence="8">
    <location>
        <begin position="28"/>
        <end position="594"/>
    </location>
</feature>
<organism evidence="10">
    <name type="scientific">Zeugodacus cucurbitae</name>
    <name type="common">Melon fruit fly</name>
    <name type="synonym">Bactrocera cucurbitae</name>
    <dbReference type="NCBI Taxonomy" id="28588"/>
    <lineage>
        <taxon>Eukaryota</taxon>
        <taxon>Metazoa</taxon>
        <taxon>Ecdysozoa</taxon>
        <taxon>Arthropoda</taxon>
        <taxon>Hexapoda</taxon>
        <taxon>Insecta</taxon>
        <taxon>Pterygota</taxon>
        <taxon>Neoptera</taxon>
        <taxon>Endopterygota</taxon>
        <taxon>Diptera</taxon>
        <taxon>Brachycera</taxon>
        <taxon>Muscomorpha</taxon>
        <taxon>Tephritoidea</taxon>
        <taxon>Tephritidae</taxon>
        <taxon>Zeugodacus</taxon>
        <taxon>Zeugodacus</taxon>
    </lineage>
</organism>